<dbReference type="Proteomes" id="UP000092575">
    <property type="component" value="Unassembled WGS sequence"/>
</dbReference>
<sequence>MQNIRAFEMDLDISGSEFKTIVHAVATNENRAEFARRSIYTSQTDANSKNDKTIDGKYRLEKGFLGAHSDIGGGYKDGDLSDVTLVWMANEANKLYKSQSTKTEIKLNTNNKRISNPIVHDSIGVERAAGTIIFGPSRQFRWAGAENGSIE</sequence>
<dbReference type="EMBL" id="CP065728">
    <property type="protein sequence ID" value="QPT45460.1"/>
    <property type="molecule type" value="Genomic_DNA"/>
</dbReference>
<dbReference type="PANTHER" id="PTHR33840">
    <property type="match status" value="1"/>
</dbReference>
<name>A0A1B8QK53_MORNO</name>
<feature type="domain" description="T6SS Phospholipase effector Tle1-like catalytic" evidence="1">
    <location>
        <begin position="15"/>
        <end position="91"/>
    </location>
</feature>
<proteinExistence type="predicted"/>
<evidence type="ECO:0000313" key="4">
    <source>
        <dbReference type="Proteomes" id="UP000092575"/>
    </source>
</evidence>
<organism evidence="2 4">
    <name type="scientific">Moraxella nonliquefaciens</name>
    <dbReference type="NCBI Taxonomy" id="478"/>
    <lineage>
        <taxon>Bacteria</taxon>
        <taxon>Pseudomonadati</taxon>
        <taxon>Pseudomonadota</taxon>
        <taxon>Gammaproteobacteria</taxon>
        <taxon>Moraxellales</taxon>
        <taxon>Moraxellaceae</taxon>
        <taxon>Moraxella</taxon>
    </lineage>
</organism>
<dbReference type="Proteomes" id="UP000594834">
    <property type="component" value="Chromosome"/>
</dbReference>
<dbReference type="STRING" id="478.A7456_10745"/>
<gene>
    <name evidence="2" type="ORF">A7456_10745</name>
    <name evidence="3" type="ORF">I6G26_05655</name>
</gene>
<evidence type="ECO:0000313" key="2">
    <source>
        <dbReference type="EMBL" id="OBX83885.1"/>
    </source>
</evidence>
<reference evidence="2 4" key="1">
    <citation type="submission" date="2016-05" db="EMBL/GenBank/DDBJ databases">
        <title>Draft genome sequence of Moraxella nonliquefaciens CCUG 348T.</title>
        <authorList>
            <person name="Salva-Serra F."/>
            <person name="Engstrom-Jakobsson H."/>
            <person name="Thorell K."/>
            <person name="Gonzales-Siles L."/>
            <person name="Karlsson R."/>
            <person name="Boulund F."/>
            <person name="Engstrand L."/>
            <person name="Kristiansson E."/>
            <person name="Moore E."/>
        </authorList>
    </citation>
    <scope>NUCLEOTIDE SEQUENCE [LARGE SCALE GENOMIC DNA]</scope>
    <source>
        <strain evidence="2 4">CCUG 348</strain>
    </source>
</reference>
<dbReference type="Pfam" id="PF09994">
    <property type="entry name" value="T6SS_Tle1-like_cat"/>
    <property type="match status" value="1"/>
</dbReference>
<evidence type="ECO:0000313" key="5">
    <source>
        <dbReference type="Proteomes" id="UP000594834"/>
    </source>
</evidence>
<dbReference type="RefSeq" id="WP_067009049.1">
    <property type="nucleotide sequence ID" value="NZ_CP065728.1"/>
</dbReference>
<reference evidence="3 5" key="2">
    <citation type="submission" date="2020-12" db="EMBL/GenBank/DDBJ databases">
        <title>FDA dAtabase for Regulatory Grade micrObial Sequences (FDA-ARGOS): Supporting development and validation of Infectious Disease Dx tests.</title>
        <authorList>
            <person name="Sproer C."/>
            <person name="Gronow S."/>
            <person name="Severitt S."/>
            <person name="Schroder I."/>
            <person name="Tallon L."/>
            <person name="Sadzewicz L."/>
            <person name="Zhao X."/>
            <person name="Boylan J."/>
            <person name="Ott S."/>
            <person name="Bowen H."/>
            <person name="Vavikolanu K."/>
            <person name="Mehta A."/>
            <person name="Aluvathingal J."/>
            <person name="Nadendla S."/>
            <person name="Lowell S."/>
            <person name="Myers T."/>
            <person name="Yan Y."/>
            <person name="Sichtig H."/>
        </authorList>
    </citation>
    <scope>NUCLEOTIDE SEQUENCE [LARGE SCALE GENOMIC DNA]</scope>
    <source>
        <strain evidence="3 5">FDAARGOS_869</strain>
    </source>
</reference>
<dbReference type="PANTHER" id="PTHR33840:SF1">
    <property type="entry name" value="TLE1 PHOSPHOLIPASE DOMAIN-CONTAINING PROTEIN"/>
    <property type="match status" value="1"/>
</dbReference>
<evidence type="ECO:0000313" key="3">
    <source>
        <dbReference type="EMBL" id="QPT45460.1"/>
    </source>
</evidence>
<accession>A0A1B8QK53</accession>
<evidence type="ECO:0000259" key="1">
    <source>
        <dbReference type="Pfam" id="PF09994"/>
    </source>
</evidence>
<dbReference type="InterPro" id="IPR018712">
    <property type="entry name" value="Tle1-like_cat"/>
</dbReference>
<dbReference type="EMBL" id="LXTW01000024">
    <property type="protein sequence ID" value="OBX83885.1"/>
    <property type="molecule type" value="Genomic_DNA"/>
</dbReference>
<protein>
    <submittedName>
        <fullName evidence="3">DUF2235 domain-containing protein</fullName>
    </submittedName>
</protein>
<dbReference type="AlphaFoldDB" id="A0A1B8QK53"/>
<keyword evidence="5" id="KW-1185">Reference proteome</keyword>